<feature type="region of interest" description="Disordered" evidence="1">
    <location>
        <begin position="1"/>
        <end position="44"/>
    </location>
</feature>
<feature type="compositionally biased region" description="Low complexity" evidence="1">
    <location>
        <begin position="477"/>
        <end position="491"/>
    </location>
</feature>
<feature type="compositionally biased region" description="Acidic residues" evidence="1">
    <location>
        <begin position="351"/>
        <end position="366"/>
    </location>
</feature>
<dbReference type="Proteomes" id="UP001175001">
    <property type="component" value="Unassembled WGS sequence"/>
</dbReference>
<accession>A0AA40CH91</accession>
<evidence type="ECO:0000313" key="3">
    <source>
        <dbReference type="Proteomes" id="UP001175001"/>
    </source>
</evidence>
<feature type="compositionally biased region" description="Basic and acidic residues" evidence="1">
    <location>
        <begin position="14"/>
        <end position="30"/>
    </location>
</feature>
<keyword evidence="3" id="KW-1185">Reference proteome</keyword>
<proteinExistence type="predicted"/>
<dbReference type="AlphaFoldDB" id="A0AA40CH91"/>
<comment type="caution">
    <text evidence="2">The sequence shown here is derived from an EMBL/GenBank/DDBJ whole genome shotgun (WGS) entry which is preliminary data.</text>
</comment>
<sequence length="509" mass="57428">MTFQQLARGISPHSLHDRSKDIRKIEDRIRSSPPPTTASSRHSQAHRIFDKIHSYWNGLPPVNIPVAASIRLRRSEYHQLLNLLSQDEQIRDFAFRRLKLFYDRRRRKLSYEMPSSIHETMTASLVEEISAQLRLIDAKHSKVFQLRKFLKWTGSSEIKVPGDCSGEKKSPDAVWMFRAPKKTGECFLVEVCLSQTLQAASQKVRQIIYHKYGRPGMAIVVKLDYNTPKQLLNLPKGRSRAASYTAFGWVVDEKEDGSRHSFVERTVEQQEFRNRDGDVVPGKLSITVRDFIGKRYHKFVPNFNDPDVARVLDEAITIDHSTMKEWLDEAEEMAIEKDADLGSNVDYNVNNEDDDDEDSTDSDSDNENNCRSMKYDPQLDASNKASDESSRSSGSSDHSQESLGSEFEPSSPSNPSDVSTDSKTSSRDSMLEEVLNNAASRSRSSTVSDSPDPLSTDSDEHVIKGAAASAPKRTHSRTTSTSTTSTDPISTNAPDHRIPPHPKSRRLEK</sequence>
<evidence type="ECO:0000313" key="2">
    <source>
        <dbReference type="EMBL" id="KAK0638392.1"/>
    </source>
</evidence>
<gene>
    <name evidence="2" type="ORF">DIS24_g9872</name>
</gene>
<feature type="compositionally biased region" description="Low complexity" evidence="1">
    <location>
        <begin position="391"/>
        <end position="416"/>
    </location>
</feature>
<feature type="compositionally biased region" description="Basic residues" evidence="1">
    <location>
        <begin position="499"/>
        <end position="509"/>
    </location>
</feature>
<name>A0AA40CH91_9PEZI</name>
<organism evidence="2 3">
    <name type="scientific">Lasiodiplodia hormozganensis</name>
    <dbReference type="NCBI Taxonomy" id="869390"/>
    <lineage>
        <taxon>Eukaryota</taxon>
        <taxon>Fungi</taxon>
        <taxon>Dikarya</taxon>
        <taxon>Ascomycota</taxon>
        <taxon>Pezizomycotina</taxon>
        <taxon>Dothideomycetes</taxon>
        <taxon>Dothideomycetes incertae sedis</taxon>
        <taxon>Botryosphaeriales</taxon>
        <taxon>Botryosphaeriaceae</taxon>
        <taxon>Lasiodiplodia</taxon>
    </lineage>
</organism>
<evidence type="ECO:0000256" key="1">
    <source>
        <dbReference type="SAM" id="MobiDB-lite"/>
    </source>
</evidence>
<protein>
    <submittedName>
        <fullName evidence="2">Uncharacterized protein</fullName>
    </submittedName>
</protein>
<feature type="compositionally biased region" description="Low complexity" evidence="1">
    <location>
        <begin position="434"/>
        <end position="456"/>
    </location>
</feature>
<dbReference type="EMBL" id="JAUJDW010000094">
    <property type="protein sequence ID" value="KAK0638392.1"/>
    <property type="molecule type" value="Genomic_DNA"/>
</dbReference>
<reference evidence="2" key="1">
    <citation type="submission" date="2023-06" db="EMBL/GenBank/DDBJ databases">
        <title>Multi-omics analyses reveal the molecular pathogenesis toolkit of Lasiodiplodia hormozganensis, a cross-kingdom pathogen.</title>
        <authorList>
            <person name="Felix C."/>
            <person name="Meneses R."/>
            <person name="Goncalves M.F.M."/>
            <person name="Tilleman L."/>
            <person name="Duarte A.S."/>
            <person name="Jorrin-Novo J.V."/>
            <person name="Van De Peer Y."/>
            <person name="Deforce D."/>
            <person name="Van Nieuwerburgh F."/>
            <person name="Esteves A.C."/>
            <person name="Alves A."/>
        </authorList>
    </citation>
    <scope>NUCLEOTIDE SEQUENCE</scope>
    <source>
        <strain evidence="2">CBS 339.90</strain>
    </source>
</reference>
<feature type="region of interest" description="Disordered" evidence="1">
    <location>
        <begin position="338"/>
        <end position="509"/>
    </location>
</feature>